<evidence type="ECO:0000313" key="9">
    <source>
        <dbReference type="Proteomes" id="UP000199290"/>
    </source>
</evidence>
<proteinExistence type="predicted"/>
<protein>
    <submittedName>
        <fullName evidence="8">Heat shock protein HslJ</fullName>
    </submittedName>
</protein>
<dbReference type="STRING" id="375760.SAMN04488073_1722"/>
<evidence type="ECO:0000259" key="7">
    <source>
        <dbReference type="Pfam" id="PF09864"/>
    </source>
</evidence>
<dbReference type="PANTHER" id="PTHR35535:SF1">
    <property type="entry name" value="HEAT SHOCK PROTEIN HSLJ"/>
    <property type="match status" value="1"/>
</dbReference>
<dbReference type="PANTHER" id="PTHR35535">
    <property type="entry name" value="HEAT SHOCK PROTEIN HSLJ"/>
    <property type="match status" value="1"/>
</dbReference>
<evidence type="ECO:0000256" key="4">
    <source>
        <dbReference type="ARBA" id="ARBA00023288"/>
    </source>
</evidence>
<gene>
    <name evidence="8" type="ORF">SAMN04488073_1722</name>
</gene>
<feature type="domain" description="C-type lysozyme inhibitor" evidence="7">
    <location>
        <begin position="41"/>
        <end position="105"/>
    </location>
</feature>
<dbReference type="RefSeq" id="WP_091988293.1">
    <property type="nucleotide sequence ID" value="NZ_FOYV01000001.1"/>
</dbReference>
<dbReference type="InterPro" id="IPR036328">
    <property type="entry name" value="MliC_sf"/>
</dbReference>
<keyword evidence="9" id="KW-1185">Reference proteome</keyword>
<keyword evidence="1 5" id="KW-0732">Signal</keyword>
<dbReference type="OrthoDB" id="5348860at2"/>
<dbReference type="Pfam" id="PF03724">
    <property type="entry name" value="META"/>
    <property type="match status" value="1"/>
</dbReference>
<feature type="chain" id="PRO_5011619185" evidence="5">
    <location>
        <begin position="22"/>
        <end position="329"/>
    </location>
</feature>
<evidence type="ECO:0000256" key="5">
    <source>
        <dbReference type="SAM" id="SignalP"/>
    </source>
</evidence>
<dbReference type="InterPro" id="IPR018660">
    <property type="entry name" value="MliC"/>
</dbReference>
<sequence length="329" mass="35773">MYLRRVLTLSVVTCAGWLASACSTLPGGNTKSAPETSFGTYHCGQLEIQVAGTEGSDLLGINYLDRRLLLKPAVSASGALYVAPGDDNTRFWSKGQRATLTIGGRSYPECLKPGDIEMPFEARGNEPFWHATIEDGELLLTRPFEERGTRRLPVTLDTANRHGRTYTTTVDELDVSLTIARQLCQDSMSGAQYPAQVRLTVDGESYSGCGGDRQRLFRGAVWIVEDIGDTGIIDRSRVTIEFLDNNRIAGRASCNHYTGSYALRGEGIEVGPVAATRMACAPALMTQEQRFLDILQAATDIRIGQQGELLLTSAGGKVIRAFQSDQDSP</sequence>
<evidence type="ECO:0000256" key="3">
    <source>
        <dbReference type="ARBA" id="ARBA00023139"/>
    </source>
</evidence>
<dbReference type="Pfam" id="PF09864">
    <property type="entry name" value="MliC"/>
    <property type="match status" value="1"/>
</dbReference>
<dbReference type="InterPro" id="IPR053147">
    <property type="entry name" value="Hsp_HslJ-like"/>
</dbReference>
<dbReference type="InterPro" id="IPR038670">
    <property type="entry name" value="HslJ-like_sf"/>
</dbReference>
<dbReference type="Proteomes" id="UP000199290">
    <property type="component" value="Unassembled WGS sequence"/>
</dbReference>
<keyword evidence="3" id="KW-0564">Palmitate</keyword>
<keyword evidence="2" id="KW-0472">Membrane</keyword>
<feature type="domain" description="DUF306" evidence="6">
    <location>
        <begin position="218"/>
        <end position="322"/>
    </location>
</feature>
<dbReference type="Gene3D" id="2.40.128.270">
    <property type="match status" value="1"/>
</dbReference>
<keyword evidence="8" id="KW-0346">Stress response</keyword>
<dbReference type="AlphaFoldDB" id="A0A1I6GXT6"/>
<dbReference type="SUPFAM" id="SSF141488">
    <property type="entry name" value="YdhA-like"/>
    <property type="match status" value="1"/>
</dbReference>
<dbReference type="InterPro" id="IPR005184">
    <property type="entry name" value="DUF306_Meta_HslJ"/>
</dbReference>
<name>A0A1I6GXT6_9GAMM</name>
<dbReference type="PROSITE" id="PS51257">
    <property type="entry name" value="PROKAR_LIPOPROTEIN"/>
    <property type="match status" value="1"/>
</dbReference>
<reference evidence="9" key="1">
    <citation type="submission" date="2016-10" db="EMBL/GenBank/DDBJ databases">
        <authorList>
            <person name="Varghese N."/>
            <person name="Submissions S."/>
        </authorList>
    </citation>
    <scope>NUCLEOTIDE SEQUENCE [LARGE SCALE GENOMIC DNA]</scope>
    <source>
        <strain evidence="9">CGMCC 1.6294</strain>
    </source>
</reference>
<evidence type="ECO:0000313" key="8">
    <source>
        <dbReference type="EMBL" id="SFR46867.1"/>
    </source>
</evidence>
<organism evidence="8 9">
    <name type="scientific">Marinobacter gudaonensis</name>
    <dbReference type="NCBI Taxonomy" id="375760"/>
    <lineage>
        <taxon>Bacteria</taxon>
        <taxon>Pseudomonadati</taxon>
        <taxon>Pseudomonadota</taxon>
        <taxon>Gammaproteobacteria</taxon>
        <taxon>Pseudomonadales</taxon>
        <taxon>Marinobacteraceae</taxon>
        <taxon>Marinobacter</taxon>
    </lineage>
</organism>
<keyword evidence="4" id="KW-0449">Lipoprotein</keyword>
<evidence type="ECO:0000259" key="6">
    <source>
        <dbReference type="Pfam" id="PF03724"/>
    </source>
</evidence>
<feature type="signal peptide" evidence="5">
    <location>
        <begin position="1"/>
        <end position="21"/>
    </location>
</feature>
<dbReference type="Gene3D" id="2.40.128.200">
    <property type="match status" value="1"/>
</dbReference>
<evidence type="ECO:0000256" key="1">
    <source>
        <dbReference type="ARBA" id="ARBA00022729"/>
    </source>
</evidence>
<dbReference type="EMBL" id="FOYV01000001">
    <property type="protein sequence ID" value="SFR46867.1"/>
    <property type="molecule type" value="Genomic_DNA"/>
</dbReference>
<accession>A0A1I6GXT6</accession>
<evidence type="ECO:0000256" key="2">
    <source>
        <dbReference type="ARBA" id="ARBA00023136"/>
    </source>
</evidence>